<organism evidence="1 2">
    <name type="scientific">Panicum miliaceum</name>
    <name type="common">Proso millet</name>
    <name type="synonym">Broomcorn millet</name>
    <dbReference type="NCBI Taxonomy" id="4540"/>
    <lineage>
        <taxon>Eukaryota</taxon>
        <taxon>Viridiplantae</taxon>
        <taxon>Streptophyta</taxon>
        <taxon>Embryophyta</taxon>
        <taxon>Tracheophyta</taxon>
        <taxon>Spermatophyta</taxon>
        <taxon>Magnoliopsida</taxon>
        <taxon>Liliopsida</taxon>
        <taxon>Poales</taxon>
        <taxon>Poaceae</taxon>
        <taxon>PACMAD clade</taxon>
        <taxon>Panicoideae</taxon>
        <taxon>Panicodae</taxon>
        <taxon>Paniceae</taxon>
        <taxon>Panicinae</taxon>
        <taxon>Panicum</taxon>
        <taxon>Panicum sect. Panicum</taxon>
    </lineage>
</organism>
<reference evidence="2" key="1">
    <citation type="journal article" date="2019" name="Nat. Commun.">
        <title>The genome of broomcorn millet.</title>
        <authorList>
            <person name="Zou C."/>
            <person name="Miki D."/>
            <person name="Li D."/>
            <person name="Tang Q."/>
            <person name="Xiao L."/>
            <person name="Rajput S."/>
            <person name="Deng P."/>
            <person name="Jia W."/>
            <person name="Huang R."/>
            <person name="Zhang M."/>
            <person name="Sun Y."/>
            <person name="Hu J."/>
            <person name="Fu X."/>
            <person name="Schnable P.S."/>
            <person name="Li F."/>
            <person name="Zhang H."/>
            <person name="Feng B."/>
            <person name="Zhu X."/>
            <person name="Liu R."/>
            <person name="Schnable J.C."/>
            <person name="Zhu J.-K."/>
            <person name="Zhang H."/>
        </authorList>
    </citation>
    <scope>NUCLEOTIDE SEQUENCE [LARGE SCALE GENOMIC DNA]</scope>
</reference>
<sequence>MASPYFSFPSCRRHPSGEVWRDATKVVFKACRVLRRWKSLCRSPEEYQLEEILVKLETIARLPLRICGTASLGGCSGDTKLGRDGSGRFIGFIAFWRRRNT</sequence>
<gene>
    <name evidence="1" type="ORF">C2845_PM05G19530</name>
</gene>
<evidence type="ECO:0000313" key="2">
    <source>
        <dbReference type="Proteomes" id="UP000275267"/>
    </source>
</evidence>
<protein>
    <submittedName>
        <fullName evidence="1">Uncharacterized protein</fullName>
    </submittedName>
</protein>
<dbReference type="AlphaFoldDB" id="A0A3L6SXK3"/>
<dbReference type="EMBL" id="PQIB02000003">
    <property type="protein sequence ID" value="RLN29139.1"/>
    <property type="molecule type" value="Genomic_DNA"/>
</dbReference>
<accession>A0A3L6SXK3</accession>
<keyword evidence="2" id="KW-1185">Reference proteome</keyword>
<comment type="caution">
    <text evidence="1">The sequence shown here is derived from an EMBL/GenBank/DDBJ whole genome shotgun (WGS) entry which is preliminary data.</text>
</comment>
<dbReference type="Proteomes" id="UP000275267">
    <property type="component" value="Unassembled WGS sequence"/>
</dbReference>
<name>A0A3L6SXK3_PANMI</name>
<evidence type="ECO:0000313" key="1">
    <source>
        <dbReference type="EMBL" id="RLN29139.1"/>
    </source>
</evidence>
<proteinExistence type="predicted"/>